<evidence type="ECO:0000256" key="4">
    <source>
        <dbReference type="ARBA" id="ARBA00022741"/>
    </source>
</evidence>
<accession>A0ABN6VS72</accession>
<dbReference type="EC" id="2.7.7.85" evidence="6"/>
<keyword evidence="6" id="KW-1003">Cell membrane</keyword>
<dbReference type="PROSITE" id="PS51794">
    <property type="entry name" value="DAC"/>
    <property type="match status" value="1"/>
</dbReference>
<dbReference type="InterPro" id="IPR050338">
    <property type="entry name" value="DisA"/>
</dbReference>
<evidence type="ECO:0000256" key="2">
    <source>
        <dbReference type="ARBA" id="ARBA00022679"/>
    </source>
</evidence>
<evidence type="ECO:0000256" key="3">
    <source>
        <dbReference type="ARBA" id="ARBA00022695"/>
    </source>
</evidence>
<dbReference type="NCBIfam" id="TIGR00159">
    <property type="entry name" value="diadenylate cyclase CdaA"/>
    <property type="match status" value="1"/>
</dbReference>
<dbReference type="SUPFAM" id="SSF143597">
    <property type="entry name" value="YojJ-like"/>
    <property type="match status" value="1"/>
</dbReference>
<dbReference type="RefSeq" id="WP_282002574.1">
    <property type="nucleotide sequence ID" value="NZ_AP027151.1"/>
</dbReference>
<dbReference type="PANTHER" id="PTHR34185">
    <property type="entry name" value="DIADENYLATE CYCLASE"/>
    <property type="match status" value="1"/>
</dbReference>
<proteinExistence type="inferred from homology"/>
<keyword evidence="3 6" id="KW-0548">Nucleotidyltransferase</keyword>
<protein>
    <recommendedName>
        <fullName evidence="6">Diadenylate cyclase</fullName>
        <shortName evidence="6">DAC</shortName>
        <ecNumber evidence="6">2.7.7.85</ecNumber>
    </recommendedName>
    <alternativeName>
        <fullName evidence="6">Cyclic-di-AMP synthase</fullName>
        <shortName evidence="6">c-di-AMP synthase</shortName>
    </alternativeName>
</protein>
<dbReference type="InterPro" id="IPR003390">
    <property type="entry name" value="DNA_integrity_scan_DisA_N"/>
</dbReference>
<keyword evidence="6" id="KW-0472">Membrane</keyword>
<dbReference type="Pfam" id="PF02457">
    <property type="entry name" value="DAC"/>
    <property type="match status" value="1"/>
</dbReference>
<dbReference type="Pfam" id="PF07949">
    <property type="entry name" value="YbbR"/>
    <property type="match status" value="2"/>
</dbReference>
<reference evidence="8 9" key="1">
    <citation type="submission" date="2022-12" db="EMBL/GenBank/DDBJ databases">
        <title>Polyphasic characterization of Geotalea uranireducens NIT-SL11 newly isolated from a complex of sewage sludge and microbially reduced graphene oxide.</title>
        <authorList>
            <person name="Xie L."/>
            <person name="Yoshida N."/>
            <person name="Meng L."/>
        </authorList>
    </citation>
    <scope>NUCLEOTIDE SEQUENCE [LARGE SCALE GENOMIC DNA]</scope>
    <source>
        <strain evidence="8 9">NIT-SL11</strain>
    </source>
</reference>
<keyword evidence="4 6" id="KW-0547">Nucleotide-binding</keyword>
<keyword evidence="2 6" id="KW-0808">Transferase</keyword>
<dbReference type="InterPro" id="IPR034701">
    <property type="entry name" value="CdaA"/>
</dbReference>
<evidence type="ECO:0000259" key="7">
    <source>
        <dbReference type="PROSITE" id="PS51794"/>
    </source>
</evidence>
<feature type="transmembrane region" description="Helical" evidence="6">
    <location>
        <begin position="54"/>
        <end position="76"/>
    </location>
</feature>
<dbReference type="InterPro" id="IPR045585">
    <property type="entry name" value="CdaA_N"/>
</dbReference>
<comment type="similarity">
    <text evidence="6">Belongs to the adenylate cyclase family. DacA/CdaA subfamily.</text>
</comment>
<dbReference type="Proteomes" id="UP001317705">
    <property type="component" value="Chromosome"/>
</dbReference>
<dbReference type="InterPro" id="IPR036888">
    <property type="entry name" value="DNA_integrity_DisA_N_sf"/>
</dbReference>
<keyword evidence="6" id="KW-0812">Transmembrane</keyword>
<gene>
    <name evidence="6" type="primary">dacA</name>
    <name evidence="8" type="ORF">GURASL_11700</name>
</gene>
<dbReference type="PANTHER" id="PTHR34185:SF1">
    <property type="entry name" value="DIADENYLATE CYCLASE"/>
    <property type="match status" value="1"/>
</dbReference>
<name>A0ABN6VS72_9BACT</name>
<keyword evidence="6" id="KW-1133">Transmembrane helix</keyword>
<evidence type="ECO:0000256" key="1">
    <source>
        <dbReference type="ARBA" id="ARBA00000877"/>
    </source>
</evidence>
<dbReference type="Gene3D" id="2.170.120.40">
    <property type="entry name" value="YbbR-like domain"/>
    <property type="match status" value="1"/>
</dbReference>
<evidence type="ECO:0000256" key="5">
    <source>
        <dbReference type="ARBA" id="ARBA00022840"/>
    </source>
</evidence>
<sequence length="474" mass="52709">MLPIIRWQDIADIIIMSFLAYQLYSWFKHTRAMQVLIGMIFLVGVYFVTKNLGLFMTSWILQELGTALFVLIIVIFQAEIRQALYRISLLRHFFGSQGGGSHLDLQDLVLTIFALAKERTGAILVFQRQETLDDYLLHGVRLDSLPSGQLLKSIFQDGTPLHDGAVVIKDGRISQASCHLPLSSKTELPQYLGTRHRAGIGLSERSDAIVVIVSEERGEVGLALGGELEKVGTAELLIERLQGLLYPQKLSQPVITIRQRLFRNLIPKLVTTLIVIVCWLIITNRQGGIFTVTVPIKFHNLPSRAVLLKSSPDNLDVQLKVISSLIPSPRQLDVVADLDLSNVREGVNSIPIRDTDLNLPLGVMVTGMNPAVAKVTIGRKAQKELRIKVTTVGRLHGGLRLQALKVEPATVMVEGPEHLLNQFETISTEPVNLDKIKQGTILELDLIPPSPQLRVLRDEPVLVRVSASVRHRPE</sequence>
<keyword evidence="5 6" id="KW-0067">ATP-binding</keyword>
<keyword evidence="9" id="KW-1185">Reference proteome</keyword>
<feature type="transmembrane region" description="Helical" evidence="6">
    <location>
        <begin position="6"/>
        <end position="24"/>
    </location>
</feature>
<dbReference type="Gene3D" id="2.170.120.30">
    <property type="match status" value="1"/>
</dbReference>
<dbReference type="Pfam" id="PF19293">
    <property type="entry name" value="CdaA_N"/>
    <property type="match status" value="1"/>
</dbReference>
<evidence type="ECO:0000313" key="9">
    <source>
        <dbReference type="Proteomes" id="UP001317705"/>
    </source>
</evidence>
<feature type="transmembrane region" description="Helical" evidence="6">
    <location>
        <begin position="265"/>
        <end position="282"/>
    </location>
</feature>
<dbReference type="EMBL" id="AP027151">
    <property type="protein sequence ID" value="BDV42247.1"/>
    <property type="molecule type" value="Genomic_DNA"/>
</dbReference>
<comment type="caution">
    <text evidence="6">Lacks conserved residue(s) required for the propagation of feature annotation.</text>
</comment>
<comment type="catalytic activity">
    <reaction evidence="1 6">
        <text>2 ATP = 3',3'-c-di-AMP + 2 diphosphate</text>
        <dbReference type="Rhea" id="RHEA:35655"/>
        <dbReference type="ChEBI" id="CHEBI:30616"/>
        <dbReference type="ChEBI" id="CHEBI:33019"/>
        <dbReference type="ChEBI" id="CHEBI:71500"/>
        <dbReference type="EC" id="2.7.7.85"/>
    </reaction>
</comment>
<feature type="transmembrane region" description="Helical" evidence="6">
    <location>
        <begin position="31"/>
        <end position="48"/>
    </location>
</feature>
<evidence type="ECO:0000313" key="8">
    <source>
        <dbReference type="EMBL" id="BDV42247.1"/>
    </source>
</evidence>
<comment type="subunit">
    <text evidence="6">Probably a homodimer.</text>
</comment>
<dbReference type="Gene3D" id="3.40.1700.10">
    <property type="entry name" value="DNA integrity scanning protein, DisA, N-terminal domain"/>
    <property type="match status" value="1"/>
</dbReference>
<feature type="domain" description="DAC" evidence="7">
    <location>
        <begin position="77"/>
        <end position="235"/>
    </location>
</feature>
<dbReference type="HAMAP" id="MF_01499">
    <property type="entry name" value="DacA"/>
    <property type="match status" value="1"/>
</dbReference>
<organism evidence="8 9">
    <name type="scientific">Geotalea uraniireducens</name>
    <dbReference type="NCBI Taxonomy" id="351604"/>
    <lineage>
        <taxon>Bacteria</taxon>
        <taxon>Pseudomonadati</taxon>
        <taxon>Thermodesulfobacteriota</taxon>
        <taxon>Desulfuromonadia</taxon>
        <taxon>Geobacterales</taxon>
        <taxon>Geobacteraceae</taxon>
        <taxon>Geotalea</taxon>
    </lineage>
</organism>
<comment type="function">
    <text evidence="6">Catalyzes the condensation of 2 ATP molecules into cyclic di-AMP (c-di-AMP), a second messenger used to regulate differing processes in different bacteria.</text>
</comment>
<dbReference type="InterPro" id="IPR012505">
    <property type="entry name" value="YbbR"/>
</dbReference>
<evidence type="ECO:0000256" key="6">
    <source>
        <dbReference type="HAMAP-Rule" id="MF_01499"/>
    </source>
</evidence>